<gene>
    <name evidence="1" type="ORF">PanWU01x14_032880</name>
</gene>
<evidence type="ECO:0000313" key="2">
    <source>
        <dbReference type="Proteomes" id="UP000237105"/>
    </source>
</evidence>
<dbReference type="AlphaFoldDB" id="A0A2P5DTJ8"/>
<dbReference type="Proteomes" id="UP000237105">
    <property type="component" value="Unassembled WGS sequence"/>
</dbReference>
<protein>
    <submittedName>
        <fullName evidence="1">Uncharacterized protein</fullName>
    </submittedName>
</protein>
<keyword evidence="2" id="KW-1185">Reference proteome</keyword>
<reference evidence="2" key="1">
    <citation type="submission" date="2016-06" db="EMBL/GenBank/DDBJ databases">
        <title>Parallel loss of symbiosis genes in relatives of nitrogen-fixing non-legume Parasponia.</title>
        <authorList>
            <person name="Van Velzen R."/>
            <person name="Holmer R."/>
            <person name="Bu F."/>
            <person name="Rutten L."/>
            <person name="Van Zeijl A."/>
            <person name="Liu W."/>
            <person name="Santuari L."/>
            <person name="Cao Q."/>
            <person name="Sharma T."/>
            <person name="Shen D."/>
            <person name="Roswanjaya Y."/>
            <person name="Wardhani T."/>
            <person name="Kalhor M.S."/>
            <person name="Jansen J."/>
            <person name="Van den Hoogen J."/>
            <person name="Gungor B."/>
            <person name="Hartog M."/>
            <person name="Hontelez J."/>
            <person name="Verver J."/>
            <person name="Yang W.-C."/>
            <person name="Schijlen E."/>
            <person name="Repin R."/>
            <person name="Schilthuizen M."/>
            <person name="Schranz E."/>
            <person name="Heidstra R."/>
            <person name="Miyata K."/>
            <person name="Fedorova E."/>
            <person name="Kohlen W."/>
            <person name="Bisseling T."/>
            <person name="Smit S."/>
            <person name="Geurts R."/>
        </authorList>
    </citation>
    <scope>NUCLEOTIDE SEQUENCE [LARGE SCALE GENOMIC DNA]</scope>
    <source>
        <strain evidence="2">cv. WU1-14</strain>
    </source>
</reference>
<feature type="non-terminal residue" evidence="1">
    <location>
        <position position="1"/>
    </location>
</feature>
<evidence type="ECO:0000313" key="1">
    <source>
        <dbReference type="EMBL" id="PON76602.1"/>
    </source>
</evidence>
<accession>A0A2P5DTJ8</accession>
<organism evidence="1 2">
    <name type="scientific">Parasponia andersonii</name>
    <name type="common">Sponia andersonii</name>
    <dbReference type="NCBI Taxonomy" id="3476"/>
    <lineage>
        <taxon>Eukaryota</taxon>
        <taxon>Viridiplantae</taxon>
        <taxon>Streptophyta</taxon>
        <taxon>Embryophyta</taxon>
        <taxon>Tracheophyta</taxon>
        <taxon>Spermatophyta</taxon>
        <taxon>Magnoliopsida</taxon>
        <taxon>eudicotyledons</taxon>
        <taxon>Gunneridae</taxon>
        <taxon>Pentapetalae</taxon>
        <taxon>rosids</taxon>
        <taxon>fabids</taxon>
        <taxon>Rosales</taxon>
        <taxon>Cannabaceae</taxon>
        <taxon>Parasponia</taxon>
    </lineage>
</organism>
<dbReference type="EMBL" id="JXTB01000017">
    <property type="protein sequence ID" value="PON76602.1"/>
    <property type="molecule type" value="Genomic_DNA"/>
</dbReference>
<proteinExistence type="predicted"/>
<comment type="caution">
    <text evidence="1">The sequence shown here is derived from an EMBL/GenBank/DDBJ whole genome shotgun (WGS) entry which is preliminary data.</text>
</comment>
<name>A0A2P5DTJ8_PARAD</name>
<sequence>TAATPSSRFIILVVHVSSSNWGAVVRIDHLVRPRCTER</sequence>